<feature type="chain" id="PRO_5016927581" evidence="2">
    <location>
        <begin position="22"/>
        <end position="177"/>
    </location>
</feature>
<name>A0A370K648_9GAMM</name>
<dbReference type="AlphaFoldDB" id="A0A370K648"/>
<dbReference type="EMBL" id="QQSY01000003">
    <property type="protein sequence ID" value="RDI97927.1"/>
    <property type="molecule type" value="Genomic_DNA"/>
</dbReference>
<evidence type="ECO:0000256" key="2">
    <source>
        <dbReference type="SAM" id="SignalP"/>
    </source>
</evidence>
<keyword evidence="2" id="KW-0732">Signal</keyword>
<dbReference type="Proteomes" id="UP000254711">
    <property type="component" value="Unassembled WGS sequence"/>
</dbReference>
<dbReference type="RefSeq" id="WP_114825444.1">
    <property type="nucleotide sequence ID" value="NZ_QQSY01000003.1"/>
</dbReference>
<dbReference type="OrthoDB" id="5959867at2"/>
<feature type="region of interest" description="Disordered" evidence="1">
    <location>
        <begin position="37"/>
        <end position="119"/>
    </location>
</feature>
<feature type="compositionally biased region" description="Low complexity" evidence="1">
    <location>
        <begin position="37"/>
        <end position="85"/>
    </location>
</feature>
<accession>A0A370K648</accession>
<protein>
    <submittedName>
        <fullName evidence="3">Uncharacterized protein</fullName>
    </submittedName>
</protein>
<evidence type="ECO:0000313" key="3">
    <source>
        <dbReference type="EMBL" id="RDI97927.1"/>
    </source>
</evidence>
<comment type="caution">
    <text evidence="3">The sequence shown here is derived from an EMBL/GenBank/DDBJ whole genome shotgun (WGS) entry which is preliminary data.</text>
</comment>
<evidence type="ECO:0000313" key="4">
    <source>
        <dbReference type="Proteomes" id="UP000254711"/>
    </source>
</evidence>
<proteinExistence type="predicted"/>
<reference evidence="3 4" key="1">
    <citation type="submission" date="2018-07" db="EMBL/GenBank/DDBJ databases">
        <title>Dyella solisilvae sp. nov., isolated from the pine and broad-leaved mixed forest soil.</title>
        <authorList>
            <person name="Gao Z."/>
            <person name="Qiu L."/>
        </authorList>
    </citation>
    <scope>NUCLEOTIDE SEQUENCE [LARGE SCALE GENOMIC DNA]</scope>
    <source>
        <strain evidence="3 4">DHG54</strain>
    </source>
</reference>
<feature type="signal peptide" evidence="2">
    <location>
        <begin position="1"/>
        <end position="21"/>
    </location>
</feature>
<organism evidence="3 4">
    <name type="scientific">Dyella solisilvae</name>
    <dbReference type="NCBI Taxonomy" id="1920168"/>
    <lineage>
        <taxon>Bacteria</taxon>
        <taxon>Pseudomonadati</taxon>
        <taxon>Pseudomonadota</taxon>
        <taxon>Gammaproteobacteria</taxon>
        <taxon>Lysobacterales</taxon>
        <taxon>Rhodanobacteraceae</taxon>
        <taxon>Dyella</taxon>
    </lineage>
</organism>
<evidence type="ECO:0000256" key="1">
    <source>
        <dbReference type="SAM" id="MobiDB-lite"/>
    </source>
</evidence>
<sequence>MKTIRTTAVLATCLLSAAAWAQSNQPLNLKLPANVPAASASSADPASTSAVATDSKPAENAPAATSGAANASTTAQANTGANTYAKDPPGTYYGDTSGAPGRGSHAQAQAPGVTCDDATYNQPQVHGAVGMGVASGSHVSGSYTGGVVSLSQAFGSCEHPSGGMSISVGGTSSHYGH</sequence>
<keyword evidence="4" id="KW-1185">Reference proteome</keyword>
<gene>
    <name evidence="3" type="ORF">DVT68_12575</name>
</gene>